<feature type="signal peptide" evidence="1">
    <location>
        <begin position="1"/>
        <end position="19"/>
    </location>
</feature>
<organism evidence="2 3">
    <name type="scientific">Littorina saxatilis</name>
    <dbReference type="NCBI Taxonomy" id="31220"/>
    <lineage>
        <taxon>Eukaryota</taxon>
        <taxon>Metazoa</taxon>
        <taxon>Spiralia</taxon>
        <taxon>Lophotrochozoa</taxon>
        <taxon>Mollusca</taxon>
        <taxon>Gastropoda</taxon>
        <taxon>Caenogastropoda</taxon>
        <taxon>Littorinimorpha</taxon>
        <taxon>Littorinoidea</taxon>
        <taxon>Littorinidae</taxon>
        <taxon>Littorina</taxon>
    </lineage>
</organism>
<keyword evidence="3" id="KW-1185">Reference proteome</keyword>
<evidence type="ECO:0000256" key="1">
    <source>
        <dbReference type="SAM" id="SignalP"/>
    </source>
</evidence>
<feature type="chain" id="PRO_5042925588" evidence="1">
    <location>
        <begin position="20"/>
        <end position="228"/>
    </location>
</feature>
<gene>
    <name evidence="2" type="ORF">V1264_016160</name>
</gene>
<keyword evidence="1" id="KW-0732">Signal</keyword>
<dbReference type="Proteomes" id="UP001374579">
    <property type="component" value="Unassembled WGS sequence"/>
</dbReference>
<reference evidence="2 3" key="1">
    <citation type="submission" date="2024-02" db="EMBL/GenBank/DDBJ databases">
        <title>Chromosome-scale genome assembly of the rough periwinkle Littorina saxatilis.</title>
        <authorList>
            <person name="De Jode A."/>
            <person name="Faria R."/>
            <person name="Formenti G."/>
            <person name="Sims Y."/>
            <person name="Smith T.P."/>
            <person name="Tracey A."/>
            <person name="Wood J.M.D."/>
            <person name="Zagrodzka Z.B."/>
            <person name="Johannesson K."/>
            <person name="Butlin R.K."/>
            <person name="Leder E.H."/>
        </authorList>
    </citation>
    <scope>NUCLEOTIDE SEQUENCE [LARGE SCALE GENOMIC DNA]</scope>
    <source>
        <strain evidence="2">Snail1</strain>
        <tissue evidence="2">Muscle</tissue>
    </source>
</reference>
<evidence type="ECO:0000313" key="3">
    <source>
        <dbReference type="Proteomes" id="UP001374579"/>
    </source>
</evidence>
<proteinExistence type="predicted"/>
<dbReference type="AlphaFoldDB" id="A0AAN9BRK0"/>
<comment type="caution">
    <text evidence="2">The sequence shown here is derived from an EMBL/GenBank/DDBJ whole genome shotgun (WGS) entry which is preliminary data.</text>
</comment>
<evidence type="ECO:0000313" key="2">
    <source>
        <dbReference type="EMBL" id="KAK7108415.1"/>
    </source>
</evidence>
<protein>
    <submittedName>
        <fullName evidence="2">Uncharacterized protein</fullName>
    </submittedName>
</protein>
<accession>A0AAN9BRK0</accession>
<dbReference type="EMBL" id="JBAMIC010000004">
    <property type="protein sequence ID" value="KAK7108415.1"/>
    <property type="molecule type" value="Genomic_DNA"/>
</dbReference>
<sequence length="228" mass="25365">MNPLRALLFLAAVIASTYGHCYDAQVASDQYYDDSFVCTTPLSYPAELIESDLNNLQNLEVLYFLDTATSCFNETDYFTNRYASPGEYIYQCVCPSPRKRIEAVYLNKEICHVVYPERQDIQYAQCGGHCTFDYATKIATASRGYFCAYQSYVQREFMVWCPNVPLDVLAAGGSHASGSGGHLAHARAAAGGAQVYQPFGSFHRVSKALPTLCSCRGYFCDNHNALIH</sequence>
<name>A0AAN9BRK0_9CAEN</name>